<dbReference type="PANTHER" id="PTHR33710:SF77">
    <property type="entry name" value="DNASE I-LIKE SUPERFAMILY PROTEIN"/>
    <property type="match status" value="1"/>
</dbReference>
<dbReference type="SUPFAM" id="SSF53098">
    <property type="entry name" value="Ribonuclease H-like"/>
    <property type="match status" value="1"/>
</dbReference>
<evidence type="ECO:0000313" key="4">
    <source>
        <dbReference type="EMBL" id="KAF7831717.1"/>
    </source>
</evidence>
<gene>
    <name evidence="4" type="ORF">G2W53_014050</name>
</gene>
<dbReference type="SUPFAM" id="SSF56219">
    <property type="entry name" value="DNase I-like"/>
    <property type="match status" value="1"/>
</dbReference>
<evidence type="ECO:0000259" key="2">
    <source>
        <dbReference type="Pfam" id="PF13456"/>
    </source>
</evidence>
<dbReference type="InterPro" id="IPR026960">
    <property type="entry name" value="RVT-Znf"/>
</dbReference>
<feature type="domain" description="RNase H type-1" evidence="2">
    <location>
        <begin position="741"/>
        <end position="833"/>
    </location>
</feature>
<proteinExistence type="predicted"/>
<reference evidence="4" key="1">
    <citation type="submission" date="2020-09" db="EMBL/GenBank/DDBJ databases">
        <title>Genome-Enabled Discovery of Anthraquinone Biosynthesis in Senna tora.</title>
        <authorList>
            <person name="Kang S.-H."/>
            <person name="Pandey R.P."/>
            <person name="Lee C.-M."/>
            <person name="Sim J.-S."/>
            <person name="Jeong J.-T."/>
            <person name="Choi B.-S."/>
            <person name="Jung M."/>
            <person name="Ginzburg D."/>
            <person name="Zhao K."/>
            <person name="Won S.Y."/>
            <person name="Oh T.-J."/>
            <person name="Yu Y."/>
            <person name="Kim N.-H."/>
            <person name="Lee O.R."/>
            <person name="Lee T.-H."/>
            <person name="Bashyal P."/>
            <person name="Kim T.-S."/>
            <person name="Lee W.-H."/>
            <person name="Kawkins C."/>
            <person name="Kim C.-K."/>
            <person name="Kim J.S."/>
            <person name="Ahn B.O."/>
            <person name="Rhee S.Y."/>
            <person name="Sohng J.K."/>
        </authorList>
    </citation>
    <scope>NUCLEOTIDE SEQUENCE</scope>
    <source>
        <tissue evidence="4">Leaf</tissue>
    </source>
</reference>
<dbReference type="AlphaFoldDB" id="A0A834U1I6"/>
<dbReference type="PANTHER" id="PTHR33710">
    <property type="entry name" value="BNAC02G09200D PROTEIN"/>
    <property type="match status" value="1"/>
</dbReference>
<dbReference type="Pfam" id="PF13456">
    <property type="entry name" value="RVT_3"/>
    <property type="match status" value="1"/>
</dbReference>
<protein>
    <submittedName>
        <fullName evidence="4">Ribonuclease H</fullName>
    </submittedName>
</protein>
<evidence type="ECO:0000259" key="3">
    <source>
        <dbReference type="Pfam" id="PF13966"/>
    </source>
</evidence>
<dbReference type="InterPro" id="IPR044730">
    <property type="entry name" value="RNase_H-like_dom_plant"/>
</dbReference>
<comment type="caution">
    <text evidence="4">The sequence shown here is derived from an EMBL/GenBank/DDBJ whole genome shotgun (WGS) entry which is preliminary data.</text>
</comment>
<dbReference type="Gene3D" id="3.30.420.10">
    <property type="entry name" value="Ribonuclease H-like superfamily/Ribonuclease H"/>
    <property type="match status" value="1"/>
</dbReference>
<dbReference type="InterPro" id="IPR036397">
    <property type="entry name" value="RNaseH_sf"/>
</dbReference>
<feature type="domain" description="Endonuclease/exonuclease/phosphatase" evidence="1">
    <location>
        <begin position="55"/>
        <end position="245"/>
    </location>
</feature>
<dbReference type="Pfam" id="PF13966">
    <property type="entry name" value="zf-RVT"/>
    <property type="match status" value="1"/>
</dbReference>
<dbReference type="OrthoDB" id="1433739at2759"/>
<name>A0A834U1I6_9FABA</name>
<dbReference type="EMBL" id="JAAIUW010000005">
    <property type="protein sequence ID" value="KAF7831717.1"/>
    <property type="molecule type" value="Genomic_DNA"/>
</dbReference>
<accession>A0A834U1I6</accession>
<dbReference type="Pfam" id="PF03372">
    <property type="entry name" value="Exo_endo_phos"/>
    <property type="match status" value="1"/>
</dbReference>
<evidence type="ECO:0000313" key="5">
    <source>
        <dbReference type="Proteomes" id="UP000634136"/>
    </source>
</evidence>
<dbReference type="Gene3D" id="3.60.10.10">
    <property type="entry name" value="Endonuclease/exonuclease/phosphatase"/>
    <property type="match status" value="2"/>
</dbReference>
<dbReference type="Proteomes" id="UP000634136">
    <property type="component" value="Unassembled WGS sequence"/>
</dbReference>
<sequence length="846" mass="97258">MVCGHKDKPPDVPIKAMMEEDSKVDDVPDLGMVDLIGLGLVRRPLLLLLLMNMLVWNCRGTGMRSFPSLMKDLCRKHKFDFLALVETRQSGLNAELICRKLGFLNWSREEAEGYSGGIWCFWDQVKFQVQRVDYGKQFMNLRISEPGHMDWNRMTSPWCIAGDFNAYLFSHEKRGGTPGRVNGDAGFFEFMEDSGLLDLGFSGNKFTWKGGDVEVKLDRVIANLEWRRRFGDASVTHLAKLKSDHTPLWIRMGRVGNCNLNSRPFRFLAACLIHEDFERLMGVAWKRSESWSNTISEFTNALNDWNMNVFWNIFSWKRRLLARLQGIKDKLGNGGSLRLLDTKREVWKEYEEVLFQEEIHDSTIIRRRRNKIDSLMNEAGDWVYEDAELKKIVVDYYCDLYKEEVPDYAPAAVDSGFPGLSDREVRMLGSNVGAEEVKNVVFHIGDLKAPGPDGLQALFYKSQWRVVGDDVFRLVANIFYNPEKIGEINHTLLVLIPKVKVLRAKYKYGEDLVPVVNKQRSSSNLWKVVVDCWDKDMLELKVVDYVDRNGCWDATGLSKVLPDYVIKKILAVLVPCDVLCNDFLCWSLTGNGNFLVKSAYEGISRTDQDDGWHDWMKIWKWRGPQKVKTFMWLAAKERLLTNQVRWRRGSKLMWRRLVHPRYWGEFFQLSITDWIGRNLSKKWGVCNEDWDIMFGIYAWLIWCWRNDEVVGDRKYVGIDKVLAIIWRTREVPPDLGWVKLNVDGMGNEASKVAGCGGVCGGVEADFLRGFVQNLGDCNVLSAELWAILSGLRLLWNGGYKKVMVDSDSMDAVRLINDAGSAGSCNNALVNRIVNFLKLDGMLIWCM</sequence>
<dbReference type="InterPro" id="IPR002156">
    <property type="entry name" value="RNaseH_domain"/>
</dbReference>
<dbReference type="CDD" id="cd06222">
    <property type="entry name" value="RNase_H_like"/>
    <property type="match status" value="1"/>
</dbReference>
<dbReference type="InterPro" id="IPR036691">
    <property type="entry name" value="Endo/exonu/phosph_ase_sf"/>
</dbReference>
<organism evidence="4 5">
    <name type="scientific">Senna tora</name>
    <dbReference type="NCBI Taxonomy" id="362788"/>
    <lineage>
        <taxon>Eukaryota</taxon>
        <taxon>Viridiplantae</taxon>
        <taxon>Streptophyta</taxon>
        <taxon>Embryophyta</taxon>
        <taxon>Tracheophyta</taxon>
        <taxon>Spermatophyta</taxon>
        <taxon>Magnoliopsida</taxon>
        <taxon>eudicotyledons</taxon>
        <taxon>Gunneridae</taxon>
        <taxon>Pentapetalae</taxon>
        <taxon>rosids</taxon>
        <taxon>fabids</taxon>
        <taxon>Fabales</taxon>
        <taxon>Fabaceae</taxon>
        <taxon>Caesalpinioideae</taxon>
        <taxon>Cassia clade</taxon>
        <taxon>Senna</taxon>
    </lineage>
</organism>
<feature type="domain" description="Reverse transcriptase zinc-binding" evidence="3">
    <location>
        <begin position="594"/>
        <end position="651"/>
    </location>
</feature>
<evidence type="ECO:0000259" key="1">
    <source>
        <dbReference type="Pfam" id="PF03372"/>
    </source>
</evidence>
<dbReference type="GO" id="GO:0003676">
    <property type="term" value="F:nucleic acid binding"/>
    <property type="evidence" value="ECO:0007669"/>
    <property type="project" value="InterPro"/>
</dbReference>
<dbReference type="GO" id="GO:0004523">
    <property type="term" value="F:RNA-DNA hybrid ribonuclease activity"/>
    <property type="evidence" value="ECO:0007669"/>
    <property type="project" value="InterPro"/>
</dbReference>
<dbReference type="InterPro" id="IPR005135">
    <property type="entry name" value="Endo/exonuclease/phosphatase"/>
</dbReference>
<keyword evidence="5" id="KW-1185">Reference proteome</keyword>
<dbReference type="InterPro" id="IPR012337">
    <property type="entry name" value="RNaseH-like_sf"/>
</dbReference>